<dbReference type="AlphaFoldDB" id="A0A438NFJ4"/>
<dbReference type="InterPro" id="IPR051711">
    <property type="entry name" value="Stress_Response_Reg"/>
</dbReference>
<dbReference type="SMART" id="SM00066">
    <property type="entry name" value="GAL4"/>
    <property type="match status" value="1"/>
</dbReference>
<evidence type="ECO:0000259" key="8">
    <source>
        <dbReference type="PROSITE" id="PS50048"/>
    </source>
</evidence>
<dbReference type="Gene3D" id="4.10.240.10">
    <property type="entry name" value="Zn(2)-C6 fungal-type DNA-binding domain"/>
    <property type="match status" value="1"/>
</dbReference>
<reference evidence="9 10" key="1">
    <citation type="submission" date="2017-03" db="EMBL/GenBank/DDBJ databases">
        <title>Genomes of endolithic fungi from Antarctica.</title>
        <authorList>
            <person name="Coleine C."/>
            <person name="Masonjones S."/>
            <person name="Stajich J.E."/>
        </authorList>
    </citation>
    <scope>NUCLEOTIDE SEQUENCE [LARGE SCALE GENOMIC DNA]</scope>
    <source>
        <strain evidence="9 10">CCFEE 6314</strain>
    </source>
</reference>
<sequence>MDQWAISHAASLPAVPLSRRKNACRRCHTKKIKCEGNRPCRNCALSSSLCVFPTNPAPSYPSQLSLARDPGIGTPSTYHLGKRSAEEDTRSPKARRLVITTDNGRTTRCRGEYLGDPSYQSFAETIIAHIEFRESSIRMQSRTPAIVNSQQDRLLGNQVAPHVYDIKRKYKYVRIAHTPRSSQVTLRLPPKVYTLSLLTVMEERNDFLGYCLFGRSLRQRIIDMYNFPTRPENKDRTWLCKLLCLIAIGEINHREGTQPDSATPSNRWAGSGSSDQPTTFQPPGLDYFQDAVDLLPKMDEEPTLEYAEVLCLFAYYSYALNRQSEAYRQIGLALRTCLVMGFHHSLAGKSTFPHSSTRSVATALERERVNRLWWTVYIMNKLFSSKVGLPLGISDSDITAEPPGTISLSEEEEAELYPCRTFVINAELVNLRHEMTTSLYEYLRIHDVADDELTDPKGGPLVCKVLEYHSKLVYWEHNLPEDLKICIHRDGKVSGLTRRIATVYLCYYQVATVVLRPVFDLVFNQLLAKLSEQTGSNNGLEEADICLPLSQQVQRVCEQTVADACNMMKVLTWLSDEDMITSYNYWDCNHAFSSAVTILMAELMERIVNASKIRPVPLFYINKEATRTSLDRATKLLEYQEELGNIPAIECMQLLRNLQLKVDGFLQVLQATKTQTPSSSTREDGAAGFELDLARVNSNQSSSPAEHDRGPLVIQLADSPPRPNSFITSTSTVPTYDFNPSPLSSALIMNKDLNIDSNVHPFGNLSSDFTSSLWDSHASHFEIWNDFEDPLMGE</sequence>
<name>A0A438NFJ4_EXOME</name>
<evidence type="ECO:0000256" key="2">
    <source>
        <dbReference type="ARBA" id="ARBA00022723"/>
    </source>
</evidence>
<evidence type="ECO:0000256" key="4">
    <source>
        <dbReference type="ARBA" id="ARBA00023125"/>
    </source>
</evidence>
<feature type="domain" description="Zn(2)-C6 fungal-type" evidence="8">
    <location>
        <begin position="23"/>
        <end position="52"/>
    </location>
</feature>
<dbReference type="GO" id="GO:0006351">
    <property type="term" value="P:DNA-templated transcription"/>
    <property type="evidence" value="ECO:0007669"/>
    <property type="project" value="InterPro"/>
</dbReference>
<dbReference type="Pfam" id="PF04082">
    <property type="entry name" value="Fungal_trans"/>
    <property type="match status" value="1"/>
</dbReference>
<evidence type="ECO:0000256" key="7">
    <source>
        <dbReference type="SAM" id="MobiDB-lite"/>
    </source>
</evidence>
<proteinExistence type="predicted"/>
<dbReference type="SMART" id="SM00906">
    <property type="entry name" value="Fungal_trans"/>
    <property type="match status" value="1"/>
</dbReference>
<dbReference type="EMBL" id="NAJM01000004">
    <property type="protein sequence ID" value="RVX74502.1"/>
    <property type="molecule type" value="Genomic_DNA"/>
</dbReference>
<evidence type="ECO:0000256" key="1">
    <source>
        <dbReference type="ARBA" id="ARBA00004123"/>
    </source>
</evidence>
<feature type="compositionally biased region" description="Polar residues" evidence="7">
    <location>
        <begin position="258"/>
        <end position="278"/>
    </location>
</feature>
<dbReference type="GO" id="GO:0008270">
    <property type="term" value="F:zinc ion binding"/>
    <property type="evidence" value="ECO:0007669"/>
    <property type="project" value="InterPro"/>
</dbReference>
<dbReference type="Proteomes" id="UP000288859">
    <property type="component" value="Unassembled WGS sequence"/>
</dbReference>
<keyword evidence="6" id="KW-0539">Nucleus</keyword>
<dbReference type="PANTHER" id="PTHR47540:SF6">
    <property type="entry name" value="ZN(II)2CYS6 TRANSCRIPTION FACTOR (EUROFUNG)"/>
    <property type="match status" value="1"/>
</dbReference>
<dbReference type="CDD" id="cd12148">
    <property type="entry name" value="fungal_TF_MHR"/>
    <property type="match status" value="1"/>
</dbReference>
<dbReference type="CDD" id="cd00067">
    <property type="entry name" value="GAL4"/>
    <property type="match status" value="1"/>
</dbReference>
<gene>
    <name evidence="9" type="ORF">B0A52_01628</name>
</gene>
<dbReference type="SUPFAM" id="SSF57701">
    <property type="entry name" value="Zn2/Cys6 DNA-binding domain"/>
    <property type="match status" value="1"/>
</dbReference>
<dbReference type="VEuPathDB" id="FungiDB:PV10_07285"/>
<dbReference type="GO" id="GO:0045944">
    <property type="term" value="P:positive regulation of transcription by RNA polymerase II"/>
    <property type="evidence" value="ECO:0007669"/>
    <property type="project" value="TreeGrafter"/>
</dbReference>
<comment type="subcellular location">
    <subcellularLocation>
        <location evidence="1">Nucleus</location>
    </subcellularLocation>
</comment>
<organism evidence="9 10">
    <name type="scientific">Exophiala mesophila</name>
    <name type="common">Black yeast-like fungus</name>
    <dbReference type="NCBI Taxonomy" id="212818"/>
    <lineage>
        <taxon>Eukaryota</taxon>
        <taxon>Fungi</taxon>
        <taxon>Dikarya</taxon>
        <taxon>Ascomycota</taxon>
        <taxon>Pezizomycotina</taxon>
        <taxon>Eurotiomycetes</taxon>
        <taxon>Chaetothyriomycetidae</taxon>
        <taxon>Chaetothyriales</taxon>
        <taxon>Herpotrichiellaceae</taxon>
        <taxon>Exophiala</taxon>
    </lineage>
</organism>
<keyword evidence="2" id="KW-0479">Metal-binding</keyword>
<feature type="region of interest" description="Disordered" evidence="7">
    <location>
        <begin position="255"/>
        <end position="278"/>
    </location>
</feature>
<dbReference type="PROSITE" id="PS00463">
    <property type="entry name" value="ZN2_CY6_FUNGAL_1"/>
    <property type="match status" value="1"/>
</dbReference>
<comment type="caution">
    <text evidence="9">The sequence shown here is derived from an EMBL/GenBank/DDBJ whole genome shotgun (WGS) entry which is preliminary data.</text>
</comment>
<dbReference type="GO" id="GO:0005634">
    <property type="term" value="C:nucleus"/>
    <property type="evidence" value="ECO:0007669"/>
    <property type="project" value="UniProtKB-SubCell"/>
</dbReference>
<dbReference type="Pfam" id="PF00172">
    <property type="entry name" value="Zn_clus"/>
    <property type="match status" value="1"/>
</dbReference>
<evidence type="ECO:0000256" key="3">
    <source>
        <dbReference type="ARBA" id="ARBA00023015"/>
    </source>
</evidence>
<dbReference type="InterPro" id="IPR001138">
    <property type="entry name" value="Zn2Cys6_DnaBD"/>
</dbReference>
<accession>A0A438NFJ4</accession>
<keyword evidence="3" id="KW-0805">Transcription regulation</keyword>
<protein>
    <recommendedName>
        <fullName evidence="8">Zn(2)-C6 fungal-type domain-containing protein</fullName>
    </recommendedName>
</protein>
<evidence type="ECO:0000313" key="9">
    <source>
        <dbReference type="EMBL" id="RVX74502.1"/>
    </source>
</evidence>
<dbReference type="InterPro" id="IPR036864">
    <property type="entry name" value="Zn2-C6_fun-type_DNA-bd_sf"/>
</dbReference>
<keyword evidence="4" id="KW-0238">DNA-binding</keyword>
<dbReference type="OrthoDB" id="3266505at2759"/>
<dbReference type="PANTHER" id="PTHR47540">
    <property type="entry name" value="THIAMINE REPRESSIBLE GENES REGULATORY PROTEIN THI5"/>
    <property type="match status" value="1"/>
</dbReference>
<keyword evidence="5" id="KW-0804">Transcription</keyword>
<evidence type="ECO:0000313" key="10">
    <source>
        <dbReference type="Proteomes" id="UP000288859"/>
    </source>
</evidence>
<evidence type="ECO:0000256" key="6">
    <source>
        <dbReference type="ARBA" id="ARBA00023242"/>
    </source>
</evidence>
<dbReference type="GO" id="GO:0000981">
    <property type="term" value="F:DNA-binding transcription factor activity, RNA polymerase II-specific"/>
    <property type="evidence" value="ECO:0007669"/>
    <property type="project" value="InterPro"/>
</dbReference>
<dbReference type="PROSITE" id="PS50048">
    <property type="entry name" value="ZN2_CY6_FUNGAL_2"/>
    <property type="match status" value="1"/>
</dbReference>
<evidence type="ECO:0000256" key="5">
    <source>
        <dbReference type="ARBA" id="ARBA00023163"/>
    </source>
</evidence>
<dbReference type="InterPro" id="IPR007219">
    <property type="entry name" value="XnlR_reg_dom"/>
</dbReference>
<feature type="region of interest" description="Disordered" evidence="7">
    <location>
        <begin position="73"/>
        <end position="92"/>
    </location>
</feature>
<dbReference type="GO" id="GO:0043565">
    <property type="term" value="F:sequence-specific DNA binding"/>
    <property type="evidence" value="ECO:0007669"/>
    <property type="project" value="TreeGrafter"/>
</dbReference>